<dbReference type="NCBIfam" id="TIGR01887">
    <property type="entry name" value="dipeptidaselike"/>
    <property type="match status" value="1"/>
</dbReference>
<keyword evidence="6" id="KW-0862">Zinc</keyword>
<evidence type="ECO:0000313" key="10">
    <source>
        <dbReference type="Proteomes" id="UP000698335"/>
    </source>
</evidence>
<accession>A0A930YMT6</accession>
<keyword evidence="8" id="KW-0482">Metalloprotease</keyword>
<keyword evidence="4" id="KW-0479">Metal-binding</keyword>
<dbReference type="GO" id="GO:0008237">
    <property type="term" value="F:metallopeptidase activity"/>
    <property type="evidence" value="ECO:0007669"/>
    <property type="project" value="UniProtKB-KW"/>
</dbReference>
<dbReference type="Pfam" id="PF01546">
    <property type="entry name" value="Peptidase_M20"/>
    <property type="match status" value="1"/>
</dbReference>
<dbReference type="Gene3D" id="3.30.70.360">
    <property type="match status" value="2"/>
</dbReference>
<evidence type="ECO:0000256" key="8">
    <source>
        <dbReference type="ARBA" id="ARBA00023049"/>
    </source>
</evidence>
<dbReference type="GO" id="GO:0006508">
    <property type="term" value="P:proteolysis"/>
    <property type="evidence" value="ECO:0007669"/>
    <property type="project" value="UniProtKB-KW"/>
</dbReference>
<dbReference type="InterPro" id="IPR002933">
    <property type="entry name" value="Peptidase_M20"/>
</dbReference>
<keyword evidence="7 9" id="KW-0224">Dipeptidase</keyword>
<dbReference type="AlphaFoldDB" id="A0A930YMT6"/>
<dbReference type="PANTHER" id="PTHR43808">
    <property type="entry name" value="ACETYLORNITHINE DEACETYLASE"/>
    <property type="match status" value="1"/>
</dbReference>
<name>A0A930YMT6_9ACTN</name>
<evidence type="ECO:0000256" key="5">
    <source>
        <dbReference type="ARBA" id="ARBA00022801"/>
    </source>
</evidence>
<proteinExistence type="inferred from homology"/>
<dbReference type="SUPFAM" id="SSF53187">
    <property type="entry name" value="Zn-dependent exopeptidases"/>
    <property type="match status" value="1"/>
</dbReference>
<dbReference type="GO" id="GO:0008777">
    <property type="term" value="F:acetylornithine deacetylase activity"/>
    <property type="evidence" value="ECO:0007669"/>
    <property type="project" value="TreeGrafter"/>
</dbReference>
<dbReference type="EMBL" id="JABZGW010000021">
    <property type="protein sequence ID" value="MBF4807288.1"/>
    <property type="molecule type" value="Genomic_DNA"/>
</dbReference>
<comment type="caution">
    <text evidence="9">The sequence shown here is derived from an EMBL/GenBank/DDBJ whole genome shotgun (WGS) entry which is preliminary data.</text>
</comment>
<evidence type="ECO:0000256" key="4">
    <source>
        <dbReference type="ARBA" id="ARBA00022723"/>
    </source>
</evidence>
<evidence type="ECO:0000256" key="3">
    <source>
        <dbReference type="ARBA" id="ARBA00022670"/>
    </source>
</evidence>
<dbReference type="Proteomes" id="UP000698335">
    <property type="component" value="Unassembled WGS sequence"/>
</dbReference>
<gene>
    <name evidence="9" type="ORF">HXK26_01135</name>
</gene>
<organism evidence="9 10">
    <name type="scientific">Lancefieldella rimae</name>
    <dbReference type="NCBI Taxonomy" id="1383"/>
    <lineage>
        <taxon>Bacteria</taxon>
        <taxon>Bacillati</taxon>
        <taxon>Actinomycetota</taxon>
        <taxon>Coriobacteriia</taxon>
        <taxon>Coriobacteriales</taxon>
        <taxon>Atopobiaceae</taxon>
        <taxon>Lancefieldella</taxon>
    </lineage>
</organism>
<comment type="similarity">
    <text evidence="2">Belongs to the peptidase M20A family.</text>
</comment>
<dbReference type="InterPro" id="IPR050072">
    <property type="entry name" value="Peptidase_M20A"/>
</dbReference>
<protein>
    <submittedName>
        <fullName evidence="9">Sapep family Mn(2+)-dependent dipeptidase</fullName>
        <ecNumber evidence="9">3.4.13.-</ecNumber>
    </submittedName>
</protein>
<sequence>MTDEVLKAQVDAYVDKNWENIIEDIRYLVQVESMEDLSAAEAGKPWGPKSFEALRRGLELAERLGLKTTNVDGYLGFGDLPGASQKYIATIAHTDIVPLGLGWTVDPLDVTRKDGYLLGRGVLDDKGPFVLSLWAAHFFVEHVKKTGKLLPYTLRAIVGNNEETGMGDVPYYLERYPEPAFCFTPDAEFPLICGEKGVYHGEFTSAAIAGEKIVELDGGTVPNAIPGLACALVRADAATLPQAPHINIEDAGVDDQGNRLTRISAHGKGGHASMPLETVNAIGLLDAYLLEHNLCSDTERTFLEFSALLCSTTDGTGTNIQSSDDKFGPLTCISGTVRTKNGCFVQTIDSRYPTSTTGKAITSAMEDLGKTYGCAYRVLADDVPFYIDPKSPEIATLLDTYHEYTGHEGKAFVIGGGTYARHFKHAVAFGPVESAEADKIPAWVGAEHGPDEGVSEEWLRRALKIYIVSIARLMELDL</sequence>
<evidence type="ECO:0000256" key="6">
    <source>
        <dbReference type="ARBA" id="ARBA00022833"/>
    </source>
</evidence>
<dbReference type="GO" id="GO:0008270">
    <property type="term" value="F:zinc ion binding"/>
    <property type="evidence" value="ECO:0007669"/>
    <property type="project" value="InterPro"/>
</dbReference>
<evidence type="ECO:0000256" key="7">
    <source>
        <dbReference type="ARBA" id="ARBA00022997"/>
    </source>
</evidence>
<dbReference type="InterPro" id="IPR010964">
    <property type="entry name" value="M20A_pepV-rel"/>
</dbReference>
<dbReference type="EC" id="3.4.13.-" evidence="9"/>
<evidence type="ECO:0000256" key="2">
    <source>
        <dbReference type="ARBA" id="ARBA00006247"/>
    </source>
</evidence>
<reference evidence="9" key="1">
    <citation type="submission" date="2020-04" db="EMBL/GenBank/DDBJ databases">
        <title>Deep metagenomics examines the oral microbiome during advanced dental caries in children, revealing novel taxa and co-occurrences with host molecules.</title>
        <authorList>
            <person name="Baker J.L."/>
            <person name="Morton J.T."/>
            <person name="Dinis M."/>
            <person name="Alvarez R."/>
            <person name="Tran N.C."/>
            <person name="Knight R."/>
            <person name="Edlund A."/>
        </authorList>
    </citation>
    <scope>NUCLEOTIDE SEQUENCE</scope>
    <source>
        <strain evidence="9">JCVI_38_bin.5</strain>
    </source>
</reference>
<dbReference type="PANTHER" id="PTHR43808:SF31">
    <property type="entry name" value="N-ACETYL-L-CITRULLINE DEACETYLASE"/>
    <property type="match status" value="1"/>
</dbReference>
<dbReference type="GO" id="GO:0016805">
    <property type="term" value="F:dipeptidase activity"/>
    <property type="evidence" value="ECO:0007669"/>
    <property type="project" value="UniProtKB-KW"/>
</dbReference>
<dbReference type="SUPFAM" id="SSF55031">
    <property type="entry name" value="Bacterial exopeptidase dimerisation domain"/>
    <property type="match status" value="1"/>
</dbReference>
<evidence type="ECO:0000313" key="9">
    <source>
        <dbReference type="EMBL" id="MBF4807288.1"/>
    </source>
</evidence>
<keyword evidence="5 9" id="KW-0378">Hydrolase</keyword>
<dbReference type="GO" id="GO:0006526">
    <property type="term" value="P:L-arginine biosynthetic process"/>
    <property type="evidence" value="ECO:0007669"/>
    <property type="project" value="TreeGrafter"/>
</dbReference>
<keyword evidence="3" id="KW-0645">Protease</keyword>
<dbReference type="InterPro" id="IPR036264">
    <property type="entry name" value="Bact_exopeptidase_dim_dom"/>
</dbReference>
<evidence type="ECO:0000256" key="1">
    <source>
        <dbReference type="ARBA" id="ARBA00001947"/>
    </source>
</evidence>
<comment type="cofactor">
    <cofactor evidence="1">
        <name>Zn(2+)</name>
        <dbReference type="ChEBI" id="CHEBI:29105"/>
    </cofactor>
</comment>
<dbReference type="Gene3D" id="3.40.630.10">
    <property type="entry name" value="Zn peptidases"/>
    <property type="match status" value="1"/>
</dbReference>